<name>A0ABS8IMY0_9NOSO</name>
<gene>
    <name evidence="1" type="ORF">LC586_40010</name>
</gene>
<evidence type="ECO:0000313" key="2">
    <source>
        <dbReference type="Proteomes" id="UP001199525"/>
    </source>
</evidence>
<dbReference type="Proteomes" id="UP001199525">
    <property type="component" value="Unassembled WGS sequence"/>
</dbReference>
<sequence>MKKPLNKIFESFFLLSNDLGLEPELITWYASKSEIATMINEALHEYRTNHSLLYKYGWTYQIKIQYQLYVIDKFGIKYTCDVNFDKLTTLEQFIKTFLIHESGGEWITRNRLLFSKVSGEDCP</sequence>
<organism evidence="1 2">
    <name type="scientific">Nostoc favosum CHAB5714</name>
    <dbReference type="NCBI Taxonomy" id="2780399"/>
    <lineage>
        <taxon>Bacteria</taxon>
        <taxon>Bacillati</taxon>
        <taxon>Cyanobacteriota</taxon>
        <taxon>Cyanophyceae</taxon>
        <taxon>Nostocales</taxon>
        <taxon>Nostocaceae</taxon>
        <taxon>Nostoc</taxon>
        <taxon>Nostoc favosum</taxon>
    </lineage>
</organism>
<accession>A0ABS8IMY0</accession>
<proteinExistence type="predicted"/>
<evidence type="ECO:0000313" key="1">
    <source>
        <dbReference type="EMBL" id="MCC5605129.1"/>
    </source>
</evidence>
<keyword evidence="2" id="KW-1185">Reference proteome</keyword>
<dbReference type="RefSeq" id="WP_229491279.1">
    <property type="nucleotide sequence ID" value="NZ_JAIVFQ010000211.1"/>
</dbReference>
<protein>
    <submittedName>
        <fullName evidence="1">Uncharacterized protein</fullName>
    </submittedName>
</protein>
<comment type="caution">
    <text evidence="1">The sequence shown here is derived from an EMBL/GenBank/DDBJ whole genome shotgun (WGS) entry which is preliminary data.</text>
</comment>
<dbReference type="EMBL" id="JAIVFQ010000211">
    <property type="protein sequence ID" value="MCC5605129.1"/>
    <property type="molecule type" value="Genomic_DNA"/>
</dbReference>
<reference evidence="1 2" key="1">
    <citation type="journal article" date="2021" name="Microorganisms">
        <title>Genome Evolution of Filamentous Cyanobacterium Nostoc Species: From Facultative Symbiosis to Free Living.</title>
        <authorList>
            <person name="Huo D."/>
            <person name="Li H."/>
            <person name="Cai F."/>
            <person name="Guo X."/>
            <person name="Qiao Z."/>
            <person name="Wang W."/>
            <person name="Yu G."/>
            <person name="Li R."/>
        </authorList>
    </citation>
    <scope>NUCLEOTIDE SEQUENCE [LARGE SCALE GENOMIC DNA]</scope>
    <source>
        <strain evidence="1 2">CHAB 5714</strain>
    </source>
</reference>